<dbReference type="Proteomes" id="UP001520140">
    <property type="component" value="Unassembled WGS sequence"/>
</dbReference>
<keyword evidence="4" id="KW-1185">Reference proteome</keyword>
<dbReference type="RefSeq" id="WP_068100316.1">
    <property type="nucleotide sequence ID" value="NZ_FOJN01000001.1"/>
</dbReference>
<dbReference type="GO" id="GO:0004713">
    <property type="term" value="F:protein tyrosine kinase activity"/>
    <property type="evidence" value="ECO:0007669"/>
    <property type="project" value="TreeGrafter"/>
</dbReference>
<reference evidence="1 4" key="2">
    <citation type="submission" date="2020-06" db="EMBL/GenBank/DDBJ databases">
        <title>Taxonomy, biology and ecology of Rhodococcus bacteria occurring in California pistachio and other woody hosts as revealed by genome sequence analyses.</title>
        <authorList>
            <person name="Gai Y."/>
            <person name="Riely B."/>
        </authorList>
    </citation>
    <scope>NUCLEOTIDE SEQUENCE [LARGE SCALE GENOMIC DNA]</scope>
    <source>
        <strain evidence="1 4">BP-284</strain>
    </source>
</reference>
<proteinExistence type="predicted"/>
<dbReference type="Gene3D" id="1.10.150.240">
    <property type="entry name" value="Putative phosphatase, domain 2"/>
    <property type="match status" value="1"/>
</dbReference>
<organism evidence="2 3">
    <name type="scientific">Rhodococcoides kroppenstedtii</name>
    <dbReference type="NCBI Taxonomy" id="293050"/>
    <lineage>
        <taxon>Bacteria</taxon>
        <taxon>Bacillati</taxon>
        <taxon>Actinomycetota</taxon>
        <taxon>Actinomycetes</taxon>
        <taxon>Mycobacteriales</taxon>
        <taxon>Nocardiaceae</taxon>
        <taxon>Rhodococcoides</taxon>
    </lineage>
</organism>
<dbReference type="PANTHER" id="PTHR43434:SF20">
    <property type="entry name" value="5'-NUCLEOTIDASE"/>
    <property type="match status" value="1"/>
</dbReference>
<protein>
    <submittedName>
        <fullName evidence="1">HAD hydrolase-like protein</fullName>
    </submittedName>
    <submittedName>
        <fullName evidence="2">Phosphoglycolate phosphatase</fullName>
    </submittedName>
</protein>
<dbReference type="AlphaFoldDB" id="A0A1I0SHI0"/>
<gene>
    <name evidence="1" type="ORF">HQ605_05200</name>
    <name evidence="2" type="ORF">SAMN05444374_101216</name>
</gene>
<dbReference type="Pfam" id="PF13419">
    <property type="entry name" value="HAD_2"/>
    <property type="match status" value="1"/>
</dbReference>
<reference evidence="2 3" key="1">
    <citation type="submission" date="2016-10" db="EMBL/GenBank/DDBJ databases">
        <authorList>
            <person name="de Groot N.N."/>
        </authorList>
    </citation>
    <scope>NUCLEOTIDE SEQUENCE [LARGE SCALE GENOMIC DNA]</scope>
    <source>
        <strain evidence="2 3">DSM 44908</strain>
    </source>
</reference>
<dbReference type="SFLD" id="SFLDS00003">
    <property type="entry name" value="Haloacid_Dehalogenase"/>
    <property type="match status" value="1"/>
</dbReference>
<evidence type="ECO:0000313" key="2">
    <source>
        <dbReference type="EMBL" id="SFA38930.1"/>
    </source>
</evidence>
<dbReference type="OrthoDB" id="9776368at2"/>
<evidence type="ECO:0000313" key="1">
    <source>
        <dbReference type="EMBL" id="MBY6320212.1"/>
    </source>
</evidence>
<dbReference type="InterPro" id="IPR023214">
    <property type="entry name" value="HAD_sf"/>
</dbReference>
<evidence type="ECO:0000313" key="3">
    <source>
        <dbReference type="Proteomes" id="UP000182054"/>
    </source>
</evidence>
<dbReference type="EMBL" id="JABUKG010000004">
    <property type="protein sequence ID" value="MBY6320212.1"/>
    <property type="molecule type" value="Genomic_DNA"/>
</dbReference>
<dbReference type="InterPro" id="IPR050155">
    <property type="entry name" value="HAD-like_hydrolase_sf"/>
</dbReference>
<dbReference type="InterPro" id="IPR023198">
    <property type="entry name" value="PGP-like_dom2"/>
</dbReference>
<dbReference type="GeneID" id="85484280"/>
<dbReference type="Gene3D" id="3.40.50.1000">
    <property type="entry name" value="HAD superfamily/HAD-like"/>
    <property type="match status" value="1"/>
</dbReference>
<dbReference type="PANTHER" id="PTHR43434">
    <property type="entry name" value="PHOSPHOGLYCOLATE PHOSPHATASE"/>
    <property type="match status" value="1"/>
</dbReference>
<dbReference type="InterPro" id="IPR041492">
    <property type="entry name" value="HAD_2"/>
</dbReference>
<dbReference type="GO" id="GO:0005829">
    <property type="term" value="C:cytosol"/>
    <property type="evidence" value="ECO:0007669"/>
    <property type="project" value="TreeGrafter"/>
</dbReference>
<dbReference type="SFLD" id="SFLDG01129">
    <property type="entry name" value="C1.5:_HAD__Beta-PGM__Phosphata"/>
    <property type="match status" value="1"/>
</dbReference>
<accession>A0A1I0SHI0</accession>
<dbReference type="SUPFAM" id="SSF56784">
    <property type="entry name" value="HAD-like"/>
    <property type="match status" value="1"/>
</dbReference>
<dbReference type="EMBL" id="FOJN01000001">
    <property type="protein sequence ID" value="SFA38930.1"/>
    <property type="molecule type" value="Genomic_DNA"/>
</dbReference>
<dbReference type="Proteomes" id="UP000182054">
    <property type="component" value="Unassembled WGS sequence"/>
</dbReference>
<dbReference type="InterPro" id="IPR036412">
    <property type="entry name" value="HAD-like_sf"/>
</dbReference>
<name>A0A1I0SHI0_9NOCA</name>
<sequence length="236" mass="24694">MPATAPDPADREPADLILFDLDGTLTDSAPGILAGFDRALTAVGVPLPGDDVRSHVVGPPMIDTFRSLGMTPDQVDRARAAYSEYYEESGWAENRVYDGVVDVLEAVAAAGVPMAVATSKNERVATRILEHFDLARFFGAIAGASDDGARRAKSDVVARALGLMGREPRATADGGTPAVVMVGDRDHDVFGAGHWGIPVALVEWGYGLPAEHAAASWSVPTPQALSDLLATTMVAA</sequence>
<evidence type="ECO:0000313" key="4">
    <source>
        <dbReference type="Proteomes" id="UP001520140"/>
    </source>
</evidence>